<dbReference type="InterPro" id="IPR001314">
    <property type="entry name" value="Peptidase_S1A"/>
</dbReference>
<dbReference type="Pfam" id="PF00089">
    <property type="entry name" value="Trypsin"/>
    <property type="match status" value="1"/>
</dbReference>
<dbReference type="AlphaFoldDB" id="A0A226DSF6"/>
<dbReference type="InterPro" id="IPR050430">
    <property type="entry name" value="Peptidase_S1"/>
</dbReference>
<dbReference type="CDD" id="cd00190">
    <property type="entry name" value="Tryp_SPc"/>
    <property type="match status" value="1"/>
</dbReference>
<dbReference type="InterPro" id="IPR009003">
    <property type="entry name" value="Peptidase_S1_PA"/>
</dbReference>
<sequence length="237" mass="25197">MTLPTSRIVGGRPVSIEQFPYQVSIQYGASHYCGGSLISESHVLTAAQCTDGLNIGDLTVIAGTSTLHRGGERRRVIGVNQHPRYGERGQGDYDVSILTLRRPFVLGPLVQYISLAGPYSTPFPGTICYVAGWGTTRFDGPLSHQLQLVEVPIISPAECRGDYGPGSLTDTMLCAGHIGQDTCQGDVGNPLVCGSTQVGIASRATGCGLPRRPGIYTDVGRVFSEVSSAFVRRIVKA</sequence>
<comment type="caution">
    <text evidence="7">The sequence shown here is derived from an EMBL/GenBank/DDBJ whole genome shotgun (WGS) entry which is preliminary data.</text>
</comment>
<reference evidence="7 8" key="1">
    <citation type="submission" date="2015-12" db="EMBL/GenBank/DDBJ databases">
        <title>The genome of Folsomia candida.</title>
        <authorList>
            <person name="Faddeeva A."/>
            <person name="Derks M.F."/>
            <person name="Anvar Y."/>
            <person name="Smit S."/>
            <person name="Van Straalen N."/>
            <person name="Roelofs D."/>
        </authorList>
    </citation>
    <scope>NUCLEOTIDE SEQUENCE [LARGE SCALE GENOMIC DNA]</scope>
    <source>
        <strain evidence="7 8">VU population</strain>
        <tissue evidence="7">Whole body</tissue>
    </source>
</reference>
<evidence type="ECO:0000256" key="5">
    <source>
        <dbReference type="ARBA" id="ARBA00023157"/>
    </source>
</evidence>
<keyword evidence="2" id="KW-0645">Protease</keyword>
<dbReference type="PANTHER" id="PTHR24276:SF91">
    <property type="entry name" value="AT26814P-RELATED"/>
    <property type="match status" value="1"/>
</dbReference>
<dbReference type="OMA" id="CAGHIGQ"/>
<keyword evidence="3" id="KW-0378">Hydrolase</keyword>
<organism evidence="7 8">
    <name type="scientific">Folsomia candida</name>
    <name type="common">Springtail</name>
    <dbReference type="NCBI Taxonomy" id="158441"/>
    <lineage>
        <taxon>Eukaryota</taxon>
        <taxon>Metazoa</taxon>
        <taxon>Ecdysozoa</taxon>
        <taxon>Arthropoda</taxon>
        <taxon>Hexapoda</taxon>
        <taxon>Collembola</taxon>
        <taxon>Entomobryomorpha</taxon>
        <taxon>Isotomoidea</taxon>
        <taxon>Isotomidae</taxon>
        <taxon>Proisotominae</taxon>
        <taxon>Folsomia</taxon>
    </lineage>
</organism>
<dbReference type="PRINTS" id="PR00722">
    <property type="entry name" value="CHYMOTRYPSIN"/>
</dbReference>
<keyword evidence="4" id="KW-0720">Serine protease</keyword>
<dbReference type="SMART" id="SM00020">
    <property type="entry name" value="Tryp_SPc"/>
    <property type="match status" value="1"/>
</dbReference>
<dbReference type="GO" id="GO:0006508">
    <property type="term" value="P:proteolysis"/>
    <property type="evidence" value="ECO:0007669"/>
    <property type="project" value="UniProtKB-KW"/>
</dbReference>
<protein>
    <submittedName>
        <fullName evidence="7">Trypsin-7</fullName>
    </submittedName>
</protein>
<evidence type="ECO:0000256" key="4">
    <source>
        <dbReference type="ARBA" id="ARBA00022825"/>
    </source>
</evidence>
<evidence type="ECO:0000313" key="7">
    <source>
        <dbReference type="EMBL" id="OXA47617.1"/>
    </source>
</evidence>
<dbReference type="FunFam" id="2.40.10.10:FF:000034">
    <property type="entry name" value="Eupolytin"/>
    <property type="match status" value="1"/>
</dbReference>
<evidence type="ECO:0000256" key="1">
    <source>
        <dbReference type="ARBA" id="ARBA00007664"/>
    </source>
</evidence>
<dbReference type="PANTHER" id="PTHR24276">
    <property type="entry name" value="POLYSERASE-RELATED"/>
    <property type="match status" value="1"/>
</dbReference>
<dbReference type="Gene3D" id="2.40.10.10">
    <property type="entry name" value="Trypsin-like serine proteases"/>
    <property type="match status" value="1"/>
</dbReference>
<keyword evidence="8" id="KW-1185">Reference proteome</keyword>
<dbReference type="SUPFAM" id="SSF50494">
    <property type="entry name" value="Trypsin-like serine proteases"/>
    <property type="match status" value="1"/>
</dbReference>
<comment type="similarity">
    <text evidence="1">Belongs to the peptidase S1 family.</text>
</comment>
<dbReference type="GO" id="GO:0004252">
    <property type="term" value="F:serine-type endopeptidase activity"/>
    <property type="evidence" value="ECO:0007669"/>
    <property type="project" value="InterPro"/>
</dbReference>
<dbReference type="InterPro" id="IPR001254">
    <property type="entry name" value="Trypsin_dom"/>
</dbReference>
<accession>A0A226DSF6</accession>
<feature type="domain" description="Peptidase S1" evidence="6">
    <location>
        <begin position="8"/>
        <end position="237"/>
    </location>
</feature>
<proteinExistence type="inferred from homology"/>
<keyword evidence="5" id="KW-1015">Disulfide bond</keyword>
<evidence type="ECO:0000313" key="8">
    <source>
        <dbReference type="Proteomes" id="UP000198287"/>
    </source>
</evidence>
<dbReference type="STRING" id="158441.A0A226DSF6"/>
<dbReference type="InterPro" id="IPR043504">
    <property type="entry name" value="Peptidase_S1_PA_chymotrypsin"/>
</dbReference>
<dbReference type="OrthoDB" id="10059102at2759"/>
<evidence type="ECO:0000256" key="2">
    <source>
        <dbReference type="ARBA" id="ARBA00022670"/>
    </source>
</evidence>
<dbReference type="PROSITE" id="PS50240">
    <property type="entry name" value="TRYPSIN_DOM"/>
    <property type="match status" value="1"/>
</dbReference>
<name>A0A226DSF6_FOLCA</name>
<evidence type="ECO:0000259" key="6">
    <source>
        <dbReference type="PROSITE" id="PS50240"/>
    </source>
</evidence>
<dbReference type="EMBL" id="LNIX01000013">
    <property type="protein sequence ID" value="OXA47617.1"/>
    <property type="molecule type" value="Genomic_DNA"/>
</dbReference>
<dbReference type="Proteomes" id="UP000198287">
    <property type="component" value="Unassembled WGS sequence"/>
</dbReference>
<evidence type="ECO:0000256" key="3">
    <source>
        <dbReference type="ARBA" id="ARBA00022801"/>
    </source>
</evidence>
<gene>
    <name evidence="7" type="ORF">Fcan01_17876</name>
</gene>